<name>A0ACA9N8X5_9GLOM</name>
<evidence type="ECO:0000313" key="1">
    <source>
        <dbReference type="EMBL" id="CAG8639881.1"/>
    </source>
</evidence>
<protein>
    <submittedName>
        <fullName evidence="1">1648_t:CDS:1</fullName>
    </submittedName>
</protein>
<evidence type="ECO:0000313" key="2">
    <source>
        <dbReference type="Proteomes" id="UP000789702"/>
    </source>
</evidence>
<accession>A0ACA9N8X5</accession>
<reference evidence="1" key="1">
    <citation type="submission" date="2021-06" db="EMBL/GenBank/DDBJ databases">
        <authorList>
            <person name="Kallberg Y."/>
            <person name="Tangrot J."/>
            <person name="Rosling A."/>
        </authorList>
    </citation>
    <scope>NUCLEOTIDE SEQUENCE</scope>
    <source>
        <strain evidence="1">IL203A</strain>
    </source>
</reference>
<dbReference type="EMBL" id="CAJVPU010014406">
    <property type="protein sequence ID" value="CAG8639881.1"/>
    <property type="molecule type" value="Genomic_DNA"/>
</dbReference>
<organism evidence="1 2">
    <name type="scientific">Dentiscutata heterogama</name>
    <dbReference type="NCBI Taxonomy" id="1316150"/>
    <lineage>
        <taxon>Eukaryota</taxon>
        <taxon>Fungi</taxon>
        <taxon>Fungi incertae sedis</taxon>
        <taxon>Mucoromycota</taxon>
        <taxon>Glomeromycotina</taxon>
        <taxon>Glomeromycetes</taxon>
        <taxon>Diversisporales</taxon>
        <taxon>Gigasporaceae</taxon>
        <taxon>Dentiscutata</taxon>
    </lineage>
</organism>
<keyword evidence="2" id="KW-1185">Reference proteome</keyword>
<sequence length="278" mass="32104">MSNLSASKDSSFKRFTDFGETIITVNDIVKYSLEKKCDISTIFINPKIKYLPTLSVQELVETSVKNNRMKNANKTCNAFFIFRTEFSNEAKKLGYNSGQISVHASICWKRFPEHIKDIYKNLSKEVNIAFKQRVPVGFVDFQKTKKRRRNRDVISHELTSSHILIGGENIQQEHSMNLNNLDLTNLHLPLDDPYYQELKLTYEAIINSIPDFNNSPRSTDIEPHHSAIIDSIFNLQQSDQPHHNAIINLTPDFDDMQLSTEITSQSNPFHHNVYHFSI</sequence>
<gene>
    <name evidence="1" type="ORF">DHETER_LOCUS8796</name>
</gene>
<dbReference type="Proteomes" id="UP000789702">
    <property type="component" value="Unassembled WGS sequence"/>
</dbReference>
<comment type="caution">
    <text evidence="1">The sequence shown here is derived from an EMBL/GenBank/DDBJ whole genome shotgun (WGS) entry which is preliminary data.</text>
</comment>
<proteinExistence type="predicted"/>